<feature type="region of interest" description="Disordered" evidence="1">
    <location>
        <begin position="676"/>
        <end position="909"/>
    </location>
</feature>
<feature type="compositionally biased region" description="Basic and acidic residues" evidence="1">
    <location>
        <begin position="494"/>
        <end position="505"/>
    </location>
</feature>
<feature type="compositionally biased region" description="Low complexity" evidence="1">
    <location>
        <begin position="99"/>
        <end position="110"/>
    </location>
</feature>
<feature type="region of interest" description="Disordered" evidence="1">
    <location>
        <begin position="240"/>
        <end position="632"/>
    </location>
</feature>
<organism evidence="2 3">
    <name type="scientific">Geodia barretti</name>
    <name type="common">Barrett's horny sponge</name>
    <dbReference type="NCBI Taxonomy" id="519541"/>
    <lineage>
        <taxon>Eukaryota</taxon>
        <taxon>Metazoa</taxon>
        <taxon>Porifera</taxon>
        <taxon>Demospongiae</taxon>
        <taxon>Heteroscleromorpha</taxon>
        <taxon>Tetractinellida</taxon>
        <taxon>Astrophorina</taxon>
        <taxon>Geodiidae</taxon>
        <taxon>Geodia</taxon>
    </lineage>
</organism>
<feature type="compositionally biased region" description="Basic and acidic residues" evidence="1">
    <location>
        <begin position="455"/>
        <end position="476"/>
    </location>
</feature>
<feature type="compositionally biased region" description="Polar residues" evidence="1">
    <location>
        <begin position="14"/>
        <end position="26"/>
    </location>
</feature>
<feature type="compositionally biased region" description="Polar residues" evidence="1">
    <location>
        <begin position="889"/>
        <end position="899"/>
    </location>
</feature>
<dbReference type="AlphaFoldDB" id="A0AA35X900"/>
<feature type="region of interest" description="Disordered" evidence="1">
    <location>
        <begin position="1"/>
        <end position="202"/>
    </location>
</feature>
<feature type="compositionally biased region" description="Low complexity" evidence="1">
    <location>
        <begin position="391"/>
        <end position="408"/>
    </location>
</feature>
<evidence type="ECO:0000313" key="2">
    <source>
        <dbReference type="EMBL" id="CAI8049898.1"/>
    </source>
</evidence>
<reference evidence="2" key="1">
    <citation type="submission" date="2023-03" db="EMBL/GenBank/DDBJ databases">
        <authorList>
            <person name="Steffen K."/>
            <person name="Cardenas P."/>
        </authorList>
    </citation>
    <scope>NUCLEOTIDE SEQUENCE</scope>
</reference>
<protein>
    <submittedName>
        <fullName evidence="2">Uncharacterized protein</fullName>
    </submittedName>
</protein>
<proteinExistence type="predicted"/>
<feature type="compositionally biased region" description="Polar residues" evidence="1">
    <location>
        <begin position="1011"/>
        <end position="1023"/>
    </location>
</feature>
<feature type="compositionally biased region" description="Basic and acidic residues" evidence="1">
    <location>
        <begin position="579"/>
        <end position="588"/>
    </location>
</feature>
<feature type="compositionally biased region" description="Polar residues" evidence="1">
    <location>
        <begin position="111"/>
        <end position="134"/>
    </location>
</feature>
<feature type="compositionally biased region" description="Polar residues" evidence="1">
    <location>
        <begin position="1052"/>
        <end position="1068"/>
    </location>
</feature>
<evidence type="ECO:0000256" key="1">
    <source>
        <dbReference type="SAM" id="MobiDB-lite"/>
    </source>
</evidence>
<comment type="caution">
    <text evidence="2">The sequence shown here is derived from an EMBL/GenBank/DDBJ whole genome shotgun (WGS) entry which is preliminary data.</text>
</comment>
<feature type="compositionally biased region" description="Polar residues" evidence="1">
    <location>
        <begin position="781"/>
        <end position="856"/>
    </location>
</feature>
<evidence type="ECO:0000313" key="3">
    <source>
        <dbReference type="Proteomes" id="UP001174909"/>
    </source>
</evidence>
<accession>A0AA35X900</accession>
<feature type="compositionally biased region" description="Polar residues" evidence="1">
    <location>
        <begin position="310"/>
        <end position="327"/>
    </location>
</feature>
<keyword evidence="3" id="KW-1185">Reference proteome</keyword>
<feature type="compositionally biased region" description="Polar residues" evidence="1">
    <location>
        <begin position="506"/>
        <end position="533"/>
    </location>
</feature>
<feature type="compositionally biased region" description="Pro residues" evidence="1">
    <location>
        <begin position="418"/>
        <end position="429"/>
    </location>
</feature>
<dbReference type="Proteomes" id="UP001174909">
    <property type="component" value="Unassembled WGS sequence"/>
</dbReference>
<feature type="compositionally biased region" description="Basic and acidic residues" evidence="1">
    <location>
        <begin position="250"/>
        <end position="262"/>
    </location>
</feature>
<feature type="region of interest" description="Disordered" evidence="1">
    <location>
        <begin position="1001"/>
        <end position="1166"/>
    </location>
</feature>
<feature type="compositionally biased region" description="Basic and acidic residues" evidence="1">
    <location>
        <begin position="552"/>
        <end position="572"/>
    </location>
</feature>
<name>A0AA35X900_GEOBA</name>
<feature type="compositionally biased region" description="Pro residues" evidence="1">
    <location>
        <begin position="865"/>
        <end position="879"/>
    </location>
</feature>
<sequence length="1226" mass="133135">MATSGAGQPERQLSVASAASLGTSSVEGAAQGAGTSDAHSIGSFDSDDGLDYINMHGYTKNGSHILPSPDSALPLPIPPLESCNAVVTGSADNEPGLNAQSGSGQSSPSADTQSRPPTLPSTVSSMEAGNQSQDGVAGGNQDAPSSDGVLVTASSEEALYEDTAATSRDGPSDSGTVAEGSHEIVYSNAATGSKHGPSGNGTVTAEILYQNTTAEPDDKPLDNGAMAIETGEMLYQNTIRETWDDPLGNETKDVDMAEREEILYQNTSTEPKDDESGNQTLAEHQAGDETFPARDNVSTSHPHLPDKNTHPQVDTNKSPSKAATTTGDKVKPRPAPKPSAGATKTKPAPPPRKPKPKRQSTVEKPVNDKQATSPSPYPPPTSPPTHRMRISNTTPSSPPNSVRDISSSIDKKLKISIPPVPGESPPLPPRDSKSATENEDFSSGDEYVPSDYETDGEREPEKKEEKEMISAGDRETTSPPPPIPLRTKNYHLVVLDKGKSKEEATKQSNTNKESMQSPNTSPVKVVESTNKDNGTADKNKDSVKSPKRKRRFYDAWKLKGEKSKKVHSEPKSPVKARSPPKETKEPQKKKGLNYSQSDRQGTRLKPVRRAPSDTSSSTRPPVVHMSLPREPRATFLNMRTRPLPEAPFVLPHSPPPEHTLEDYDIVDVMFPTSQSFDSSRLPQLLGAPGLPSNLMPGTPNSPFHTSERQRSQSHDVLSADNMDYLNEDQFPRPSPSASVHPLSAASVRSLPAPTYPLPSSPFPTIARHAGQQPLASGWNPFPTQFNQSPAQFNLSPAQFNQSPAQFNLSPAQFNQPPAQFNQSPAQFNQSPAQFNLSPAQFNQSPMQSLPPSSFQRPFQPVSEPAHPPGVPHPLPPSARQPPHHIALGRSTSNPNRGQSPPSPDYSYPRIPLDLTRMLPSQLQGAPSIAIANVRNPRTTYGIPRSKSTEEEEYVQMKRLSGADDTDDQQYVNHTMIESIRDTKRSRSMEDLYQNFPVKHPTVFDRTLPLPSRSTQPAPTQQTFVLPPRNLLRNPASLSPPPLQSHPPVKSLPSFTNQLPSQDSVTPAQMMQPRCSPRPTPRTQREQLSSFPPLHAQHVVTTSPLPSPPAPRESPPHLEYVPKYKSPPPQPIISSSLVGPPYDNRQKGSNFKPPVEPPRSLPVGTSTWTADDDPNYYNVVSKSFLFSKPKLPMSLKTAPTSILFQTETRQLVDIFSHGAMYNNFECL</sequence>
<feature type="compositionally biased region" description="Basic and acidic residues" evidence="1">
    <location>
        <begin position="534"/>
        <end position="544"/>
    </location>
</feature>
<gene>
    <name evidence="2" type="ORF">GBAR_LOCUS27466</name>
</gene>
<dbReference type="EMBL" id="CASHTH010003821">
    <property type="protein sequence ID" value="CAI8049898.1"/>
    <property type="molecule type" value="Genomic_DNA"/>
</dbReference>